<dbReference type="Pfam" id="PF25773">
    <property type="entry name" value="TPR_ANAPC2"/>
    <property type="match status" value="1"/>
</dbReference>
<dbReference type="InterPro" id="IPR044554">
    <property type="entry name" value="ANAPC2"/>
</dbReference>
<dbReference type="EMBL" id="CAJNOC010005258">
    <property type="protein sequence ID" value="CAF1047219.1"/>
    <property type="molecule type" value="Genomic_DNA"/>
</dbReference>
<sequence>MSHDLTDRILQNLTQDLDILIESISASNSLKTLSLNDNHRSNLDDSNQSQTDTEFNQLLIDVTNRLNDIFEKYFIELKKHFERIEQFNKKFPNSNNLDDLIDYQRSILIEKLTDKHYDLLVFLFKSLFDYYHKINEEEDEQNEINLDNLRSEHDLINKFLNINQILFNLGLFDHLCGDVVVGVVEDKIRQHIDNTSIDNYEESFIDSFKEWLNKIILGWIRLIYSTQTNLEHLEDYKKQLLHFMYTNYAHCRIRRLFEIVIDFPDSKNAVQDLKICLNKTNLRSHLIKTLTYQIDSIEFRIQIFNKNYHNLCFFFVCKK</sequence>
<dbReference type="PANTHER" id="PTHR45957:SF1">
    <property type="entry name" value="ANAPHASE-PROMOTING COMPLEX SUBUNIT 2"/>
    <property type="match status" value="1"/>
</dbReference>
<dbReference type="Proteomes" id="UP000663879">
    <property type="component" value="Unassembled WGS sequence"/>
</dbReference>
<dbReference type="PANTHER" id="PTHR45957">
    <property type="entry name" value="ANAPHASE-PROMOTING COMPLEX SUBUNIT 2"/>
    <property type="match status" value="1"/>
</dbReference>
<dbReference type="InterPro" id="IPR057975">
    <property type="entry name" value="TPR_ANAPC2"/>
</dbReference>
<feature type="domain" description="Anaphase-promoting complex subunit 2 TPR repeats" evidence="1">
    <location>
        <begin position="234"/>
        <end position="295"/>
    </location>
</feature>
<dbReference type="GO" id="GO:0007091">
    <property type="term" value="P:metaphase/anaphase transition of mitotic cell cycle"/>
    <property type="evidence" value="ECO:0007669"/>
    <property type="project" value="TreeGrafter"/>
</dbReference>
<gene>
    <name evidence="2" type="ORF">OXX778_LOCUS18644</name>
</gene>
<name>A0A814KBM9_9BILA</name>
<dbReference type="GO" id="GO:0005680">
    <property type="term" value="C:anaphase-promoting complex"/>
    <property type="evidence" value="ECO:0007669"/>
    <property type="project" value="TreeGrafter"/>
</dbReference>
<organism evidence="2 3">
    <name type="scientific">Brachionus calyciflorus</name>
    <dbReference type="NCBI Taxonomy" id="104777"/>
    <lineage>
        <taxon>Eukaryota</taxon>
        <taxon>Metazoa</taxon>
        <taxon>Spiralia</taxon>
        <taxon>Gnathifera</taxon>
        <taxon>Rotifera</taxon>
        <taxon>Eurotatoria</taxon>
        <taxon>Monogononta</taxon>
        <taxon>Pseudotrocha</taxon>
        <taxon>Ploima</taxon>
        <taxon>Brachionidae</taxon>
        <taxon>Brachionus</taxon>
    </lineage>
</organism>
<dbReference type="AlphaFoldDB" id="A0A814KBM9"/>
<protein>
    <recommendedName>
        <fullName evidence="1">Anaphase-promoting complex subunit 2 TPR repeats domain-containing protein</fullName>
    </recommendedName>
</protein>
<evidence type="ECO:0000259" key="1">
    <source>
        <dbReference type="Pfam" id="PF25773"/>
    </source>
</evidence>
<evidence type="ECO:0000313" key="2">
    <source>
        <dbReference type="EMBL" id="CAF1047219.1"/>
    </source>
</evidence>
<accession>A0A814KBM9</accession>
<proteinExistence type="predicted"/>
<reference evidence="2" key="1">
    <citation type="submission" date="2021-02" db="EMBL/GenBank/DDBJ databases">
        <authorList>
            <person name="Nowell W R."/>
        </authorList>
    </citation>
    <scope>NUCLEOTIDE SEQUENCE</scope>
    <source>
        <strain evidence="2">Ploen Becks lab</strain>
    </source>
</reference>
<dbReference type="GO" id="GO:0070979">
    <property type="term" value="P:protein K11-linked ubiquitination"/>
    <property type="evidence" value="ECO:0007669"/>
    <property type="project" value="TreeGrafter"/>
</dbReference>
<keyword evidence="3" id="KW-1185">Reference proteome</keyword>
<dbReference type="OrthoDB" id="5581181at2759"/>
<comment type="caution">
    <text evidence="2">The sequence shown here is derived from an EMBL/GenBank/DDBJ whole genome shotgun (WGS) entry which is preliminary data.</text>
</comment>
<evidence type="ECO:0000313" key="3">
    <source>
        <dbReference type="Proteomes" id="UP000663879"/>
    </source>
</evidence>